<reference evidence="2 3" key="1">
    <citation type="journal article" date="2024" name="Nat. Commun.">
        <title>Phylogenomics reveals the evolutionary origins of lichenization in chlorophyte algae.</title>
        <authorList>
            <person name="Puginier C."/>
            <person name="Libourel C."/>
            <person name="Otte J."/>
            <person name="Skaloud P."/>
            <person name="Haon M."/>
            <person name="Grisel S."/>
            <person name="Petersen M."/>
            <person name="Berrin J.G."/>
            <person name="Delaux P.M."/>
            <person name="Dal Grande F."/>
            <person name="Keller J."/>
        </authorList>
    </citation>
    <scope>NUCLEOTIDE SEQUENCE [LARGE SCALE GENOMIC DNA]</scope>
    <source>
        <strain evidence="2 3">SAG 216-7</strain>
    </source>
</reference>
<proteinExistence type="predicted"/>
<evidence type="ECO:0000313" key="2">
    <source>
        <dbReference type="EMBL" id="KAK9907278.1"/>
    </source>
</evidence>
<dbReference type="EMBL" id="JALJOT010000009">
    <property type="protein sequence ID" value="KAK9907278.1"/>
    <property type="molecule type" value="Genomic_DNA"/>
</dbReference>
<protein>
    <recommendedName>
        <fullName evidence="1">Protein kinase domain-containing protein</fullName>
    </recommendedName>
</protein>
<dbReference type="InterPro" id="IPR011009">
    <property type="entry name" value="Kinase-like_dom_sf"/>
</dbReference>
<dbReference type="SUPFAM" id="SSF56112">
    <property type="entry name" value="Protein kinase-like (PK-like)"/>
    <property type="match status" value="1"/>
</dbReference>
<dbReference type="Gene3D" id="1.10.510.10">
    <property type="entry name" value="Transferase(Phosphotransferase) domain 1"/>
    <property type="match status" value="1"/>
</dbReference>
<comment type="caution">
    <text evidence="2">The sequence shown here is derived from an EMBL/GenBank/DDBJ whole genome shotgun (WGS) entry which is preliminary data.</text>
</comment>
<dbReference type="InterPro" id="IPR051681">
    <property type="entry name" value="Ser/Thr_Kinases-Pseudokinases"/>
</dbReference>
<accession>A0ABR2YKI9</accession>
<organism evidence="2 3">
    <name type="scientific">Coccomyxa subellipsoidea</name>
    <dbReference type="NCBI Taxonomy" id="248742"/>
    <lineage>
        <taxon>Eukaryota</taxon>
        <taxon>Viridiplantae</taxon>
        <taxon>Chlorophyta</taxon>
        <taxon>core chlorophytes</taxon>
        <taxon>Trebouxiophyceae</taxon>
        <taxon>Trebouxiophyceae incertae sedis</taxon>
        <taxon>Coccomyxaceae</taxon>
        <taxon>Coccomyxa</taxon>
    </lineage>
</organism>
<sequence>MQERKICFGDFGIVDRDHHDHNDLTALREELEGTRYRLSRLLRAKNEEGPTLLFERDVLLFECGHLKLKVEALQEQISQLAVLSAKTIKKQSEEDDDQEALQLLGENGQLKNFPHEASQQQAAAIQALVCERERLRAELDLSQHAVACAKQLPIIPLAVQETIRWGLVAEGGFSEVCVGSLRVAAKVPKFNTPEYQASVDTEAATLMGLSHPNILRPLAMIQCSSGQRAMLMEFFERGTLQDNFRSVLTGGTLPLQEQLQFMLQAIDGLNHAHSREVFNCELKLENIFMRPDGSVAVGDFGLAVHGAQTPPGLRGTTGFVPPEAIHEALFAAGRDLNSTFLRVGMAQYMGLIPGVVQVVSPRQLPPCADRYVRYITSAMQLIRDPASRSEFSVDLTRRVTQSCLDDLVEQGLESLEECTIRQLRAKF</sequence>
<gene>
    <name evidence="2" type="ORF">WJX75_000574</name>
</gene>
<evidence type="ECO:0000313" key="3">
    <source>
        <dbReference type="Proteomes" id="UP001491310"/>
    </source>
</evidence>
<dbReference type="InterPro" id="IPR000719">
    <property type="entry name" value="Prot_kinase_dom"/>
</dbReference>
<name>A0ABR2YKI9_9CHLO</name>
<evidence type="ECO:0000259" key="1">
    <source>
        <dbReference type="PROSITE" id="PS50011"/>
    </source>
</evidence>
<feature type="domain" description="Protein kinase" evidence="1">
    <location>
        <begin position="162"/>
        <end position="427"/>
    </location>
</feature>
<dbReference type="Proteomes" id="UP001491310">
    <property type="component" value="Unassembled WGS sequence"/>
</dbReference>
<dbReference type="PANTHER" id="PTHR44329">
    <property type="entry name" value="SERINE/THREONINE-PROTEIN KINASE TNNI3K-RELATED"/>
    <property type="match status" value="1"/>
</dbReference>
<dbReference type="PROSITE" id="PS50011">
    <property type="entry name" value="PROTEIN_KINASE_DOM"/>
    <property type="match status" value="1"/>
</dbReference>
<keyword evidence="3" id="KW-1185">Reference proteome</keyword>
<dbReference type="Pfam" id="PF00069">
    <property type="entry name" value="Pkinase"/>
    <property type="match status" value="1"/>
</dbReference>